<gene>
    <name evidence="1" type="ORF">P3TCK_20490</name>
</gene>
<dbReference type="HOGENOM" id="CLU_105452_0_0_6"/>
<accession>Q1Z958</accession>
<name>Q1Z958_9GAMM</name>
<comment type="caution">
    <text evidence="1">The sequence shown here is derived from an EMBL/GenBank/DDBJ whole genome shotgun (WGS) entry which is preliminary data.</text>
</comment>
<organism evidence="1 2">
    <name type="scientific">Photobacterium profundum 3TCK</name>
    <dbReference type="NCBI Taxonomy" id="314280"/>
    <lineage>
        <taxon>Bacteria</taxon>
        <taxon>Pseudomonadati</taxon>
        <taxon>Pseudomonadota</taxon>
        <taxon>Gammaproteobacteria</taxon>
        <taxon>Vibrionales</taxon>
        <taxon>Vibrionaceae</taxon>
        <taxon>Photobacterium</taxon>
    </lineage>
</organism>
<dbReference type="Proteomes" id="UP000003789">
    <property type="component" value="Unassembled WGS sequence"/>
</dbReference>
<evidence type="ECO:0000313" key="1">
    <source>
        <dbReference type="EMBL" id="EAS44900.1"/>
    </source>
</evidence>
<proteinExistence type="predicted"/>
<dbReference type="EMBL" id="AAPH01000002">
    <property type="protein sequence ID" value="EAS44900.1"/>
    <property type="molecule type" value="Genomic_DNA"/>
</dbReference>
<protein>
    <submittedName>
        <fullName evidence="1">Uncharacterized protein</fullName>
    </submittedName>
</protein>
<reference evidence="1 2" key="1">
    <citation type="submission" date="2006-03" db="EMBL/GenBank/DDBJ databases">
        <authorList>
            <person name="Bartlett D.H."/>
            <person name="Valle G."/>
            <person name="Lauro F.M."/>
            <person name="Vezzi A."/>
            <person name="Simonato F."/>
            <person name="Eloe E."/>
            <person name="Vitulo N."/>
            <person name="Stratton T.K."/>
            <person name="D'angelo M."/>
            <person name="Ferriera S."/>
            <person name="Johnson J."/>
            <person name="Kravitz S."/>
            <person name="Beeson K."/>
            <person name="Sutton G."/>
            <person name="Rogers Y."/>
            <person name="Friedman R."/>
            <person name="Frazier M."/>
            <person name="Venter J.C."/>
        </authorList>
    </citation>
    <scope>NUCLEOTIDE SEQUENCE [LARGE SCALE GENOMIC DNA]</scope>
    <source>
        <strain evidence="1 2">3TCK</strain>
    </source>
</reference>
<sequence length="189" mass="20015">MAFGGVATGNIKAHEAATAISAERITGDTPNASATVAKTGTSSAALAVLLANSVRNTTKLAITKIVKNKPACSRKPLRLCAKKTLVPVAFSTLLRQIPPPNRINTPQSVDFSISFHSTTRDTPSRMIANKATKVSNLLKPPKKALTGLLNIHKETVSAKIASVISLPLSHLTGVWSSSNVCERFGFKMK</sequence>
<dbReference type="AlphaFoldDB" id="Q1Z958"/>
<evidence type="ECO:0000313" key="2">
    <source>
        <dbReference type="Proteomes" id="UP000003789"/>
    </source>
</evidence>